<gene>
    <name evidence="1" type="ORF">CDAR_251741</name>
</gene>
<sequence>MTPGNGYRRWQQVVENGEVGQEEPVERCDELVDEVTMEHECFRALVMMNYLHWMRSGNPGSTGRCLIRCECCSIVTMSDVLLA</sequence>
<accession>A0AAV4V4D9</accession>
<keyword evidence="2" id="KW-1185">Reference proteome</keyword>
<evidence type="ECO:0000313" key="2">
    <source>
        <dbReference type="Proteomes" id="UP001054837"/>
    </source>
</evidence>
<dbReference type="EMBL" id="BPLQ01012387">
    <property type="protein sequence ID" value="GIY65107.1"/>
    <property type="molecule type" value="Genomic_DNA"/>
</dbReference>
<name>A0AAV4V4D9_9ARAC</name>
<reference evidence="1 2" key="1">
    <citation type="submission" date="2021-06" db="EMBL/GenBank/DDBJ databases">
        <title>Caerostris darwini draft genome.</title>
        <authorList>
            <person name="Kono N."/>
            <person name="Arakawa K."/>
        </authorList>
    </citation>
    <scope>NUCLEOTIDE SEQUENCE [LARGE SCALE GENOMIC DNA]</scope>
</reference>
<dbReference type="Proteomes" id="UP001054837">
    <property type="component" value="Unassembled WGS sequence"/>
</dbReference>
<dbReference type="AlphaFoldDB" id="A0AAV4V4D9"/>
<comment type="caution">
    <text evidence="1">The sequence shown here is derived from an EMBL/GenBank/DDBJ whole genome shotgun (WGS) entry which is preliminary data.</text>
</comment>
<protein>
    <submittedName>
        <fullName evidence="1">Uncharacterized protein</fullName>
    </submittedName>
</protein>
<organism evidence="1 2">
    <name type="scientific">Caerostris darwini</name>
    <dbReference type="NCBI Taxonomy" id="1538125"/>
    <lineage>
        <taxon>Eukaryota</taxon>
        <taxon>Metazoa</taxon>
        <taxon>Ecdysozoa</taxon>
        <taxon>Arthropoda</taxon>
        <taxon>Chelicerata</taxon>
        <taxon>Arachnida</taxon>
        <taxon>Araneae</taxon>
        <taxon>Araneomorphae</taxon>
        <taxon>Entelegynae</taxon>
        <taxon>Araneoidea</taxon>
        <taxon>Araneidae</taxon>
        <taxon>Caerostris</taxon>
    </lineage>
</organism>
<proteinExistence type="predicted"/>
<evidence type="ECO:0000313" key="1">
    <source>
        <dbReference type="EMBL" id="GIY65107.1"/>
    </source>
</evidence>